<accession>A0AAD7NBB6</accession>
<proteinExistence type="predicted"/>
<protein>
    <submittedName>
        <fullName evidence="2">Uncharacterized protein</fullName>
    </submittedName>
</protein>
<gene>
    <name evidence="2" type="ORF">B0H16DRAFT_1542815</name>
</gene>
<dbReference type="AlphaFoldDB" id="A0AAD7NBB6"/>
<evidence type="ECO:0000256" key="1">
    <source>
        <dbReference type="SAM" id="MobiDB-lite"/>
    </source>
</evidence>
<feature type="compositionally biased region" description="Polar residues" evidence="1">
    <location>
        <begin position="1"/>
        <end position="28"/>
    </location>
</feature>
<keyword evidence="3" id="KW-1185">Reference proteome</keyword>
<name>A0AAD7NBB6_9AGAR</name>
<sequence length="165" mass="18719">MTQETESHSTQPLKSIKLQMSSSIATPKTSRRATWAPLAFRHGSKFTEMLSEPSIPTPPATSRPSCAASKWSPFTTTEAHALIQSELHPGRAPPFVLSEERRNMPRSEINRLSRKIAQENTLRRTHHVVREVGSVTHDERILRTFRRKSYSGPTNEYDQASTPLW</sequence>
<organism evidence="2 3">
    <name type="scientific">Mycena metata</name>
    <dbReference type="NCBI Taxonomy" id="1033252"/>
    <lineage>
        <taxon>Eukaryota</taxon>
        <taxon>Fungi</taxon>
        <taxon>Dikarya</taxon>
        <taxon>Basidiomycota</taxon>
        <taxon>Agaricomycotina</taxon>
        <taxon>Agaricomycetes</taxon>
        <taxon>Agaricomycetidae</taxon>
        <taxon>Agaricales</taxon>
        <taxon>Marasmiineae</taxon>
        <taxon>Mycenaceae</taxon>
        <taxon>Mycena</taxon>
    </lineage>
</organism>
<evidence type="ECO:0000313" key="3">
    <source>
        <dbReference type="Proteomes" id="UP001215598"/>
    </source>
</evidence>
<comment type="caution">
    <text evidence="2">The sequence shown here is derived from an EMBL/GenBank/DDBJ whole genome shotgun (WGS) entry which is preliminary data.</text>
</comment>
<reference evidence="2" key="1">
    <citation type="submission" date="2023-03" db="EMBL/GenBank/DDBJ databases">
        <title>Massive genome expansion in bonnet fungi (Mycena s.s.) driven by repeated elements and novel gene families across ecological guilds.</title>
        <authorList>
            <consortium name="Lawrence Berkeley National Laboratory"/>
            <person name="Harder C.B."/>
            <person name="Miyauchi S."/>
            <person name="Viragh M."/>
            <person name="Kuo A."/>
            <person name="Thoen E."/>
            <person name="Andreopoulos B."/>
            <person name="Lu D."/>
            <person name="Skrede I."/>
            <person name="Drula E."/>
            <person name="Henrissat B."/>
            <person name="Morin E."/>
            <person name="Kohler A."/>
            <person name="Barry K."/>
            <person name="LaButti K."/>
            <person name="Morin E."/>
            <person name="Salamov A."/>
            <person name="Lipzen A."/>
            <person name="Mereny Z."/>
            <person name="Hegedus B."/>
            <person name="Baldrian P."/>
            <person name="Stursova M."/>
            <person name="Weitz H."/>
            <person name="Taylor A."/>
            <person name="Grigoriev I.V."/>
            <person name="Nagy L.G."/>
            <person name="Martin F."/>
            <person name="Kauserud H."/>
        </authorList>
    </citation>
    <scope>NUCLEOTIDE SEQUENCE</scope>
    <source>
        <strain evidence="2">CBHHK182m</strain>
    </source>
</reference>
<dbReference type="Proteomes" id="UP001215598">
    <property type="component" value="Unassembled WGS sequence"/>
</dbReference>
<feature type="region of interest" description="Disordered" evidence="1">
    <location>
        <begin position="1"/>
        <end position="31"/>
    </location>
</feature>
<feature type="region of interest" description="Disordered" evidence="1">
    <location>
        <begin position="49"/>
        <end position="70"/>
    </location>
</feature>
<dbReference type="EMBL" id="JARKIB010000052">
    <property type="protein sequence ID" value="KAJ7754570.1"/>
    <property type="molecule type" value="Genomic_DNA"/>
</dbReference>
<evidence type="ECO:0000313" key="2">
    <source>
        <dbReference type="EMBL" id="KAJ7754570.1"/>
    </source>
</evidence>